<dbReference type="InterPro" id="IPR011545">
    <property type="entry name" value="DEAD/DEAH_box_helicase_dom"/>
</dbReference>
<dbReference type="SMART" id="SM00490">
    <property type="entry name" value="HELICc"/>
    <property type="match status" value="1"/>
</dbReference>
<keyword evidence="2" id="KW-0378">Hydrolase</keyword>
<dbReference type="AlphaFoldDB" id="A0AAW0RMS8"/>
<evidence type="ECO:0000256" key="3">
    <source>
        <dbReference type="ARBA" id="ARBA00022806"/>
    </source>
</evidence>
<evidence type="ECO:0000259" key="7">
    <source>
        <dbReference type="PROSITE" id="PS51194"/>
    </source>
</evidence>
<dbReference type="EMBL" id="JAAHCF010000528">
    <property type="protein sequence ID" value="KAK8143321.1"/>
    <property type="molecule type" value="Genomic_DNA"/>
</dbReference>
<dbReference type="GO" id="GO:0004386">
    <property type="term" value="F:helicase activity"/>
    <property type="evidence" value="ECO:0007669"/>
    <property type="project" value="UniProtKB-KW"/>
</dbReference>
<dbReference type="PROSITE" id="PS51192">
    <property type="entry name" value="HELICASE_ATP_BIND_1"/>
    <property type="match status" value="1"/>
</dbReference>
<dbReference type="Gene3D" id="1.20.120.1080">
    <property type="match status" value="1"/>
</dbReference>
<dbReference type="Pfam" id="PF00271">
    <property type="entry name" value="Helicase_C"/>
    <property type="match status" value="1"/>
</dbReference>
<dbReference type="GO" id="GO:0016787">
    <property type="term" value="F:hydrolase activity"/>
    <property type="evidence" value="ECO:0007669"/>
    <property type="project" value="UniProtKB-KW"/>
</dbReference>
<evidence type="ECO:0000256" key="2">
    <source>
        <dbReference type="ARBA" id="ARBA00022801"/>
    </source>
</evidence>
<evidence type="ECO:0000256" key="4">
    <source>
        <dbReference type="ARBA" id="ARBA00022840"/>
    </source>
</evidence>
<dbReference type="Proteomes" id="UP001397290">
    <property type="component" value="Unassembled WGS sequence"/>
</dbReference>
<gene>
    <name evidence="8" type="ORF">G3M48_007394</name>
</gene>
<comment type="caution">
    <text evidence="8">The sequence shown here is derived from an EMBL/GenBank/DDBJ whole genome shotgun (WGS) entry which is preliminary data.</text>
</comment>
<dbReference type="GO" id="GO:0003723">
    <property type="term" value="F:RNA binding"/>
    <property type="evidence" value="ECO:0007669"/>
    <property type="project" value="TreeGrafter"/>
</dbReference>
<feature type="domain" description="Helicase ATP-binding" evidence="6">
    <location>
        <begin position="44"/>
        <end position="211"/>
    </location>
</feature>
<dbReference type="CDD" id="cd17917">
    <property type="entry name" value="DEXHc_RHA-like"/>
    <property type="match status" value="1"/>
</dbReference>
<dbReference type="InterPro" id="IPR007502">
    <property type="entry name" value="Helicase-assoc_dom"/>
</dbReference>
<dbReference type="InterPro" id="IPR027417">
    <property type="entry name" value="P-loop_NTPase"/>
</dbReference>
<evidence type="ECO:0000313" key="8">
    <source>
        <dbReference type="EMBL" id="KAK8143321.1"/>
    </source>
</evidence>
<keyword evidence="1" id="KW-0547">Nucleotide-binding</keyword>
<sequence>MTPSIANIARNQATMADIQHLEDADSLLEDRRKLPVYGSAAELLEMYHQNQVIILSSETGAGKSTQVPQMLVYDEYNSGLLVACTQPRKLAARTLAKRVADEMGVAVGETVGFQVAGESRITREGKKMTRLSFMTEQVLVNQAKKDPNFSKYACVIVDEAHERTIAADTLMALLKIALTRRKDLRVIIMSATINAEKFTQYFNNCPVFHVPGRTYEVDIRHIEPNGESNDYVMLAANVVDYIHKREGPGDILVFATGLADITDIANLVRHCTPGVDVHPLMSSLSLEDQEQALNSSGPNRKCIVSTNVAETSLTVKNIVFVIDTGLSKESVYNPRLRLHVLRTRPISRASAIQRAGRVGRTANGVCFRLYTEKTFNEMEEVSAPAILTSSVAEVLLTFLAIGVTKLIDFDWLDIPHPDTFASALQDLHVWGLIDDDGRITKSGMTASAIHLSPAWFRAIEEAAATSSGSIDMIDLAVLCSSQKSIFLRPAGHEQVADLSRAMFQYGPSDHLTLLNAFHQFQRAVEKSETNKDFSLKGWCNTHYLDINVLEEVLQTRAIVGGGFTRTNIRPSTASMRSPGFIKALARAFCNQIAYLENGSYRTVNTHVMARLSPHSCLVNQNAVWVVYTKLIMPGRDVEMDLVSAISLDWLLDLPAFQLDALAKNYNGAPRQLFVHQSIQAAKLAKAAKPAEAEKATPAATEE</sequence>
<dbReference type="SMART" id="SM00847">
    <property type="entry name" value="HA2"/>
    <property type="match status" value="1"/>
</dbReference>
<dbReference type="InterPro" id="IPR001650">
    <property type="entry name" value="Helicase_C-like"/>
</dbReference>
<evidence type="ECO:0000256" key="5">
    <source>
        <dbReference type="ARBA" id="ARBA00038040"/>
    </source>
</evidence>
<dbReference type="CDD" id="cd18791">
    <property type="entry name" value="SF2_C_RHA"/>
    <property type="match status" value="1"/>
</dbReference>
<dbReference type="PANTHER" id="PTHR18934">
    <property type="entry name" value="ATP-DEPENDENT RNA HELICASE"/>
    <property type="match status" value="1"/>
</dbReference>
<reference evidence="8 9" key="1">
    <citation type="submission" date="2020-02" db="EMBL/GenBank/DDBJ databases">
        <title>Comparative genomics of the hypocrealean fungal genus Beauvera.</title>
        <authorList>
            <person name="Showalter D.N."/>
            <person name="Bushley K.E."/>
            <person name="Rehner S.A."/>
        </authorList>
    </citation>
    <scope>NUCLEOTIDE SEQUENCE [LARGE SCALE GENOMIC DNA]</scope>
    <source>
        <strain evidence="8 9">ARSEF4384</strain>
    </source>
</reference>
<dbReference type="InterPro" id="IPR002464">
    <property type="entry name" value="DNA/RNA_helicase_DEAH_CS"/>
</dbReference>
<feature type="domain" description="Helicase C-terminal" evidence="7">
    <location>
        <begin position="237"/>
        <end position="402"/>
    </location>
</feature>
<keyword evidence="4" id="KW-0067">ATP-binding</keyword>
<proteinExistence type="inferred from homology"/>
<keyword evidence="3" id="KW-0347">Helicase</keyword>
<organism evidence="8 9">
    <name type="scientific">Beauveria asiatica</name>
    <dbReference type="NCBI Taxonomy" id="1069075"/>
    <lineage>
        <taxon>Eukaryota</taxon>
        <taxon>Fungi</taxon>
        <taxon>Dikarya</taxon>
        <taxon>Ascomycota</taxon>
        <taxon>Pezizomycotina</taxon>
        <taxon>Sordariomycetes</taxon>
        <taxon>Hypocreomycetidae</taxon>
        <taxon>Hypocreales</taxon>
        <taxon>Cordycipitaceae</taxon>
        <taxon>Beauveria</taxon>
    </lineage>
</organism>
<dbReference type="PROSITE" id="PS00690">
    <property type="entry name" value="DEAH_ATP_HELICASE"/>
    <property type="match status" value="1"/>
</dbReference>
<evidence type="ECO:0000256" key="1">
    <source>
        <dbReference type="ARBA" id="ARBA00022741"/>
    </source>
</evidence>
<dbReference type="GO" id="GO:0005524">
    <property type="term" value="F:ATP binding"/>
    <property type="evidence" value="ECO:0007669"/>
    <property type="project" value="UniProtKB-KW"/>
</dbReference>
<protein>
    <submittedName>
        <fullName evidence="8">Uncharacterized protein</fullName>
    </submittedName>
</protein>
<dbReference type="SUPFAM" id="SSF52540">
    <property type="entry name" value="P-loop containing nucleoside triphosphate hydrolases"/>
    <property type="match status" value="1"/>
</dbReference>
<keyword evidence="9" id="KW-1185">Reference proteome</keyword>
<dbReference type="PROSITE" id="PS51194">
    <property type="entry name" value="HELICASE_CTER"/>
    <property type="match status" value="1"/>
</dbReference>
<comment type="similarity">
    <text evidence="5">Belongs to the DEAD box helicase family. DEAH subfamily. PRP16 sub-subfamily.</text>
</comment>
<accession>A0AAW0RMS8</accession>
<dbReference type="PANTHER" id="PTHR18934:SF91">
    <property type="entry name" value="PRE-MRNA-SPLICING FACTOR ATP-DEPENDENT RNA HELICASE PRP16"/>
    <property type="match status" value="1"/>
</dbReference>
<name>A0AAW0RMS8_9HYPO</name>
<dbReference type="InterPro" id="IPR014001">
    <property type="entry name" value="Helicase_ATP-bd"/>
</dbReference>
<evidence type="ECO:0000259" key="6">
    <source>
        <dbReference type="PROSITE" id="PS51192"/>
    </source>
</evidence>
<evidence type="ECO:0000313" key="9">
    <source>
        <dbReference type="Proteomes" id="UP001397290"/>
    </source>
</evidence>
<dbReference type="Gene3D" id="3.40.50.300">
    <property type="entry name" value="P-loop containing nucleotide triphosphate hydrolases"/>
    <property type="match status" value="2"/>
</dbReference>
<dbReference type="GO" id="GO:1990904">
    <property type="term" value="C:ribonucleoprotein complex"/>
    <property type="evidence" value="ECO:0007669"/>
    <property type="project" value="UniProtKB-ARBA"/>
</dbReference>
<dbReference type="Pfam" id="PF00270">
    <property type="entry name" value="DEAD"/>
    <property type="match status" value="1"/>
</dbReference>
<dbReference type="SMART" id="SM00487">
    <property type="entry name" value="DEXDc"/>
    <property type="match status" value="1"/>
</dbReference>